<comment type="caution">
    <text evidence="1">The sequence shown here is derived from an EMBL/GenBank/DDBJ whole genome shotgun (WGS) entry which is preliminary data.</text>
</comment>
<sequence>MSGLHRRRRPPPIRIPKVEIREDDSESESQTPSQKTSTPPPTPASSRPSTRTFQSILQPSVISQIRSGSRTFTLPSPSAKATTQFTFQPATTAISESTSTSAFAFAPEPIKSSPTKTTLVTITTALKSPKEKGEESPEVTQTVFVSAPPQIVTVTAALPAQSTKAGGGGAQQEQQGIGGAKGATALPATAVKLIAAFSVIGEFGDAPTHIFHNCFADQLKLASRCWPALP</sequence>
<dbReference type="Proteomes" id="UP000799755">
    <property type="component" value="Unassembled WGS sequence"/>
</dbReference>
<proteinExistence type="predicted"/>
<evidence type="ECO:0000313" key="2">
    <source>
        <dbReference type="Proteomes" id="UP000799755"/>
    </source>
</evidence>
<keyword evidence="2" id="KW-1185">Reference proteome</keyword>
<name>A0ACB6QX64_9PLEO</name>
<reference evidence="1" key="1">
    <citation type="journal article" date="2020" name="Stud. Mycol.">
        <title>101 Dothideomycetes genomes: a test case for predicting lifestyles and emergence of pathogens.</title>
        <authorList>
            <person name="Haridas S."/>
            <person name="Albert R."/>
            <person name="Binder M."/>
            <person name="Bloem J."/>
            <person name="Labutti K."/>
            <person name="Salamov A."/>
            <person name="Andreopoulos B."/>
            <person name="Baker S."/>
            <person name="Barry K."/>
            <person name="Bills G."/>
            <person name="Bluhm B."/>
            <person name="Cannon C."/>
            <person name="Castanera R."/>
            <person name="Culley D."/>
            <person name="Daum C."/>
            <person name="Ezra D."/>
            <person name="Gonzalez J."/>
            <person name="Henrissat B."/>
            <person name="Kuo A."/>
            <person name="Liang C."/>
            <person name="Lipzen A."/>
            <person name="Lutzoni F."/>
            <person name="Magnuson J."/>
            <person name="Mondo S."/>
            <person name="Nolan M."/>
            <person name="Ohm R."/>
            <person name="Pangilinan J."/>
            <person name="Park H.-J."/>
            <person name="Ramirez L."/>
            <person name="Alfaro M."/>
            <person name="Sun H."/>
            <person name="Tritt A."/>
            <person name="Yoshinaga Y."/>
            <person name="Zwiers L.-H."/>
            <person name="Turgeon B."/>
            <person name="Goodwin S."/>
            <person name="Spatafora J."/>
            <person name="Crous P."/>
            <person name="Grigoriev I."/>
        </authorList>
    </citation>
    <scope>NUCLEOTIDE SEQUENCE</scope>
    <source>
        <strain evidence="1">ATCC 200398</strain>
    </source>
</reference>
<organism evidence="1 2">
    <name type="scientific">Lindgomyces ingoldianus</name>
    <dbReference type="NCBI Taxonomy" id="673940"/>
    <lineage>
        <taxon>Eukaryota</taxon>
        <taxon>Fungi</taxon>
        <taxon>Dikarya</taxon>
        <taxon>Ascomycota</taxon>
        <taxon>Pezizomycotina</taxon>
        <taxon>Dothideomycetes</taxon>
        <taxon>Pleosporomycetidae</taxon>
        <taxon>Pleosporales</taxon>
        <taxon>Lindgomycetaceae</taxon>
        <taxon>Lindgomyces</taxon>
    </lineage>
</organism>
<evidence type="ECO:0000313" key="1">
    <source>
        <dbReference type="EMBL" id="KAF2470877.1"/>
    </source>
</evidence>
<protein>
    <submittedName>
        <fullName evidence="1">Uncharacterized protein</fullName>
    </submittedName>
</protein>
<gene>
    <name evidence="1" type="ORF">BDR25DRAFT_354824</name>
</gene>
<dbReference type="EMBL" id="MU003506">
    <property type="protein sequence ID" value="KAF2470877.1"/>
    <property type="molecule type" value="Genomic_DNA"/>
</dbReference>
<accession>A0ACB6QX64</accession>